<dbReference type="InterPro" id="IPR036397">
    <property type="entry name" value="RNaseH_sf"/>
</dbReference>
<evidence type="ECO:0000313" key="4">
    <source>
        <dbReference type="Proteomes" id="UP000256817"/>
    </source>
</evidence>
<dbReference type="Gene3D" id="3.30.420.10">
    <property type="entry name" value="Ribonuclease H-like superfamily/Ribonuclease H"/>
    <property type="match status" value="1"/>
</dbReference>
<evidence type="ECO:0000259" key="2">
    <source>
        <dbReference type="Pfam" id="PF24187"/>
    </source>
</evidence>
<dbReference type="Pfam" id="PF24187">
    <property type="entry name" value="DUF7415"/>
    <property type="match status" value="1"/>
</dbReference>
<organism evidence="3 4">
    <name type="scientific">Pectobacterium aquaticum</name>
    <dbReference type="NCBI Taxonomy" id="2204145"/>
    <lineage>
        <taxon>Bacteria</taxon>
        <taxon>Pseudomonadati</taxon>
        <taxon>Pseudomonadota</taxon>
        <taxon>Gammaproteobacteria</taxon>
        <taxon>Enterobacterales</taxon>
        <taxon>Pectobacteriaceae</taxon>
        <taxon>Pectobacterium</taxon>
    </lineage>
</organism>
<proteinExistence type="predicted"/>
<gene>
    <name evidence="3" type="ORF">DMB85_001330</name>
</gene>
<name>A0A3R8PU49_9GAMM</name>
<dbReference type="InterPro" id="IPR055838">
    <property type="entry name" value="DUF7415"/>
</dbReference>
<dbReference type="SUPFAM" id="SSF53098">
    <property type="entry name" value="Ribonuclease H-like"/>
    <property type="match status" value="1"/>
</dbReference>
<reference evidence="3" key="1">
    <citation type="submission" date="2018-11" db="EMBL/GenBank/DDBJ databases">
        <title>Draft genome sequences of proposed Pectobacterium aquaticum sp. nov. isolated in France from fresh water.</title>
        <authorList>
            <person name="Pedron J."/>
            <person name="Barny M.A."/>
        </authorList>
    </citation>
    <scope>NUCLEOTIDE SEQUENCE [LARGE SCALE GENOMIC DNA]</scope>
    <source>
        <strain evidence="3">A35-S23-M15</strain>
    </source>
</reference>
<feature type="domain" description="DUF7415" evidence="2">
    <location>
        <begin position="198"/>
        <end position="238"/>
    </location>
</feature>
<comment type="caution">
    <text evidence="3">The sequence shown here is derived from an EMBL/GenBank/DDBJ whole genome shotgun (WGS) entry which is preliminary data.</text>
</comment>
<accession>A0A3R8PU49</accession>
<feature type="domain" description="3'-5' exoribonuclease Rv2179c-like" evidence="1">
    <location>
        <begin position="2"/>
        <end position="181"/>
    </location>
</feature>
<dbReference type="Proteomes" id="UP000256817">
    <property type="component" value="Unassembled WGS sequence"/>
</dbReference>
<dbReference type="EMBL" id="QHJW02000002">
    <property type="protein sequence ID" value="RRO12081.1"/>
    <property type="molecule type" value="Genomic_DNA"/>
</dbReference>
<evidence type="ECO:0000259" key="1">
    <source>
        <dbReference type="Pfam" id="PF16473"/>
    </source>
</evidence>
<protein>
    <submittedName>
        <fullName evidence="3">3'-5' exoribonuclease</fullName>
    </submittedName>
</protein>
<dbReference type="InterPro" id="IPR012337">
    <property type="entry name" value="RNaseH-like_sf"/>
</dbReference>
<keyword evidence="4" id="KW-1185">Reference proteome</keyword>
<sequence length="299" mass="33130">MNNVMIDIEALGKKANAPIGSIGAVFFNPQTGELGEKFYCRVDFENDMLNGAVPDGDTIKWWLRQSSDARAELISDDATPIWGALSAFSDWLKDHAESLGTLHVWANNPSFDCTILKTAFERTDIDVPWNYWNELDVRTMKEVGFAIMNMTPFLGTAETIGVKHNALDDAISQVALVSAVMSRLAGNKQEQLSGCDWIDWNELSKRGLLVRINQEIMHPLGLAVFRDQETGGSGGALISPDGKWEYSKNLHEPLSNLIFSEIADFFAGLEQPNAPRSAADMQKALLCRLEQVINARVPK</sequence>
<dbReference type="InterPro" id="IPR033390">
    <property type="entry name" value="Rv2179c-like"/>
</dbReference>
<dbReference type="Pfam" id="PF16473">
    <property type="entry name" value="Rv2179c-like"/>
    <property type="match status" value="1"/>
</dbReference>
<dbReference type="RefSeq" id="WP_116237542.1">
    <property type="nucleotide sequence ID" value="NZ_QHJW02000002.1"/>
</dbReference>
<evidence type="ECO:0000313" key="3">
    <source>
        <dbReference type="EMBL" id="RRO12081.1"/>
    </source>
</evidence>